<name>A0A544T543_9BACI</name>
<dbReference type="PANTHER" id="PTHR33639">
    <property type="entry name" value="THIOL-DISULFIDE OXIDOREDUCTASE DCC"/>
    <property type="match status" value="1"/>
</dbReference>
<dbReference type="Pfam" id="PF04134">
    <property type="entry name" value="DCC1-like"/>
    <property type="match status" value="1"/>
</dbReference>
<gene>
    <name evidence="1" type="ORF">FG382_13200</name>
</gene>
<accession>A0A544T543</accession>
<dbReference type="AlphaFoldDB" id="A0A544T543"/>
<dbReference type="RefSeq" id="WP_142539353.1">
    <property type="nucleotide sequence ID" value="NZ_BMIE01000006.1"/>
</dbReference>
<proteinExistence type="predicted"/>
<protein>
    <submittedName>
        <fullName evidence="1">DUF393 domain-containing protein</fullName>
    </submittedName>
</protein>
<organism evidence="1 2">
    <name type="scientific">Psychrobacillus lasiicapitis</name>
    <dbReference type="NCBI Taxonomy" id="1636719"/>
    <lineage>
        <taxon>Bacteria</taxon>
        <taxon>Bacillati</taxon>
        <taxon>Bacillota</taxon>
        <taxon>Bacilli</taxon>
        <taxon>Bacillales</taxon>
        <taxon>Bacillaceae</taxon>
        <taxon>Psychrobacillus</taxon>
    </lineage>
</organism>
<dbReference type="EMBL" id="VDGH01000007">
    <property type="protein sequence ID" value="TQR12572.1"/>
    <property type="molecule type" value="Genomic_DNA"/>
</dbReference>
<dbReference type="PANTHER" id="PTHR33639:SF2">
    <property type="entry name" value="DUF393 DOMAIN-CONTAINING PROTEIN"/>
    <property type="match status" value="1"/>
</dbReference>
<dbReference type="Proteomes" id="UP000317316">
    <property type="component" value="Unassembled WGS sequence"/>
</dbReference>
<dbReference type="OrthoDB" id="9785438at2"/>
<sequence>MSAIVLFDGECNFCDASVQFIIKRDPKGYFRFAALQSDMGEKLKKKYLIPEMLDSVIVIDNNTVYESSDAALAICKHLSGMWKGFYLLKVTPKSFRDQLYKIIAKNRYKWFGKKDSCIIPSPDIRNRFL</sequence>
<keyword evidence="2" id="KW-1185">Reference proteome</keyword>
<comment type="caution">
    <text evidence="1">The sequence shown here is derived from an EMBL/GenBank/DDBJ whole genome shotgun (WGS) entry which is preliminary data.</text>
</comment>
<dbReference type="InterPro" id="IPR052927">
    <property type="entry name" value="DCC_oxidoreductase"/>
</dbReference>
<reference evidence="1 2" key="1">
    <citation type="submission" date="2019-05" db="EMBL/GenBank/DDBJ databases">
        <title>Psychrobacillus vulpis sp. nov., a new species isolated from feces of a red fox that inhabits in The Tablas de Daimiel Natural Park, Albacete, Spain.</title>
        <authorList>
            <person name="Rodriguez M."/>
            <person name="Reina J.C."/>
            <person name="Bejar V."/>
            <person name="Llamas I."/>
        </authorList>
    </citation>
    <scope>NUCLEOTIDE SEQUENCE [LARGE SCALE GENOMIC DNA]</scope>
    <source>
        <strain evidence="1 2">NEAU-3TGS17</strain>
    </source>
</reference>
<evidence type="ECO:0000313" key="2">
    <source>
        <dbReference type="Proteomes" id="UP000317316"/>
    </source>
</evidence>
<dbReference type="GO" id="GO:0015035">
    <property type="term" value="F:protein-disulfide reductase activity"/>
    <property type="evidence" value="ECO:0007669"/>
    <property type="project" value="InterPro"/>
</dbReference>
<evidence type="ECO:0000313" key="1">
    <source>
        <dbReference type="EMBL" id="TQR12572.1"/>
    </source>
</evidence>
<dbReference type="InterPro" id="IPR007263">
    <property type="entry name" value="DCC1-like"/>
</dbReference>